<feature type="transmembrane region" description="Helical" evidence="8">
    <location>
        <begin position="465"/>
        <end position="486"/>
    </location>
</feature>
<dbReference type="InterPro" id="IPR003439">
    <property type="entry name" value="ABC_transporter-like_ATP-bd"/>
</dbReference>
<name>A0A0L0DMR1_THETB</name>
<feature type="transmembrane region" description="Helical" evidence="8">
    <location>
        <begin position="366"/>
        <end position="385"/>
    </location>
</feature>
<dbReference type="GO" id="GO:0016020">
    <property type="term" value="C:membrane"/>
    <property type="evidence" value="ECO:0007669"/>
    <property type="project" value="UniProtKB-SubCell"/>
</dbReference>
<keyword evidence="2" id="KW-0813">Transport</keyword>
<dbReference type="PANTHER" id="PTHR48041:SF139">
    <property type="entry name" value="PROTEIN SCARLET"/>
    <property type="match status" value="1"/>
</dbReference>
<feature type="transmembrane region" description="Helical" evidence="8">
    <location>
        <begin position="555"/>
        <end position="581"/>
    </location>
</feature>
<evidence type="ECO:0000259" key="9">
    <source>
        <dbReference type="PROSITE" id="PS50893"/>
    </source>
</evidence>
<dbReference type="GO" id="GO:0016887">
    <property type="term" value="F:ATP hydrolysis activity"/>
    <property type="evidence" value="ECO:0007669"/>
    <property type="project" value="InterPro"/>
</dbReference>
<evidence type="ECO:0000313" key="10">
    <source>
        <dbReference type="EMBL" id="KNC53584.1"/>
    </source>
</evidence>
<evidence type="ECO:0000256" key="6">
    <source>
        <dbReference type="ARBA" id="ARBA00022989"/>
    </source>
</evidence>
<evidence type="ECO:0000256" key="5">
    <source>
        <dbReference type="ARBA" id="ARBA00022840"/>
    </source>
</evidence>
<dbReference type="InterPro" id="IPR003593">
    <property type="entry name" value="AAA+_ATPase"/>
</dbReference>
<dbReference type="PROSITE" id="PS00211">
    <property type="entry name" value="ABC_TRANSPORTER_1"/>
    <property type="match status" value="1"/>
</dbReference>
<evidence type="ECO:0000256" key="3">
    <source>
        <dbReference type="ARBA" id="ARBA00022692"/>
    </source>
</evidence>
<dbReference type="SUPFAM" id="SSF52540">
    <property type="entry name" value="P-loop containing nucleoside triphosphate hydrolases"/>
    <property type="match status" value="1"/>
</dbReference>
<dbReference type="STRING" id="461836.A0A0L0DMR1"/>
<keyword evidence="5" id="KW-0067">ATP-binding</keyword>
<keyword evidence="3 8" id="KW-0812">Transmembrane</keyword>
<keyword evidence="11" id="KW-1185">Reference proteome</keyword>
<keyword evidence="6 8" id="KW-1133">Transmembrane helix</keyword>
<keyword evidence="4" id="KW-0547">Nucleotide-binding</keyword>
<dbReference type="RefSeq" id="XP_013761901.1">
    <property type="nucleotide sequence ID" value="XM_013906447.1"/>
</dbReference>
<dbReference type="PANTHER" id="PTHR48041">
    <property type="entry name" value="ABC TRANSPORTER G FAMILY MEMBER 28"/>
    <property type="match status" value="1"/>
</dbReference>
<comment type="subcellular location">
    <subcellularLocation>
        <location evidence="1">Membrane</location>
        <topology evidence="1">Multi-pass membrane protein</topology>
    </subcellularLocation>
</comment>
<proteinExistence type="predicted"/>
<dbReference type="InterPro" id="IPR013525">
    <property type="entry name" value="ABC2_TM"/>
</dbReference>
<dbReference type="InterPro" id="IPR050352">
    <property type="entry name" value="ABCG_transporters"/>
</dbReference>
<evidence type="ECO:0000256" key="7">
    <source>
        <dbReference type="ARBA" id="ARBA00023136"/>
    </source>
</evidence>
<dbReference type="PROSITE" id="PS50893">
    <property type="entry name" value="ABC_TRANSPORTER_2"/>
    <property type="match status" value="1"/>
</dbReference>
<evidence type="ECO:0000256" key="1">
    <source>
        <dbReference type="ARBA" id="ARBA00004141"/>
    </source>
</evidence>
<organism evidence="10 11">
    <name type="scientific">Thecamonas trahens ATCC 50062</name>
    <dbReference type="NCBI Taxonomy" id="461836"/>
    <lineage>
        <taxon>Eukaryota</taxon>
        <taxon>Apusozoa</taxon>
        <taxon>Apusomonadida</taxon>
        <taxon>Apusomonadidae</taxon>
        <taxon>Thecamonas</taxon>
    </lineage>
</organism>
<feature type="domain" description="ABC transporter" evidence="9">
    <location>
        <begin position="1"/>
        <end position="241"/>
    </location>
</feature>
<keyword evidence="7 8" id="KW-0472">Membrane</keyword>
<dbReference type="eggNOG" id="KOG0061">
    <property type="taxonomic scope" value="Eukaryota"/>
</dbReference>
<dbReference type="AlphaFoldDB" id="A0A0L0DMR1"/>
<evidence type="ECO:0000313" key="11">
    <source>
        <dbReference type="Proteomes" id="UP000054408"/>
    </source>
</evidence>
<sequence>MQFEIASYEVNGRSILQSVAGEVAPGSVLGVMGPSGAGKSTFLTVVGERLPGVSGARLDARVQYGGMAYSKHVASRLAFCPQDDAALIPCLTVRETLETQGALRLPVGAVLSEAVDAVLADLGLEHVADSRIGSAFERGISGGERRRVSVACELLSRPKYLLLDEPTSGLDSASAERLMADVAGLAARDGVVVMCSIHQPSRAIVGLLDSLLVLVGGRMAYMGPRSRLQEALVSGGLAPAGANVAEEVLRVVVSPGGCDLLDVAVAGSGEEEVGGGSGTRRRAATGRVLVTSSGKRRLTTSYGDDEPVFGARSLSKMKVLFWRQALVVKRDPHVFSVRAVMIWLMALMIGGLYFEIASDYETVRDLVNVFFFAVLVTTFVSLTTLPHAVHDRLILRHEYRSRLYSVAAHVSTTLIFRSAVILIIVGVFYAVLVGRFFAGLAVLVVANIFAELFMLVMGLVSPDPVIAISVGVTLYGFFMLTSGAIINPSRAPAVLRPMFFSSFYRPAIQALMLITFPDMAFECPTVLAQVIPDYAACRVAGQDVLRTVFRSGDTYFISSVGAGVSLLLGLIAVWIVLYALLLHAVLSGTDFGLLRLWERVRGRKYAALSRMEAPLIGGSVLHSNE</sequence>
<dbReference type="Pfam" id="PF00005">
    <property type="entry name" value="ABC_tran"/>
    <property type="match status" value="1"/>
</dbReference>
<accession>A0A0L0DMR1</accession>
<dbReference type="Proteomes" id="UP000054408">
    <property type="component" value="Unassembled WGS sequence"/>
</dbReference>
<dbReference type="InterPro" id="IPR027417">
    <property type="entry name" value="P-loop_NTPase"/>
</dbReference>
<dbReference type="GeneID" id="25561049"/>
<feature type="transmembrane region" description="Helical" evidence="8">
    <location>
        <begin position="335"/>
        <end position="354"/>
    </location>
</feature>
<feature type="transmembrane region" description="Helical" evidence="8">
    <location>
        <begin position="436"/>
        <end position="458"/>
    </location>
</feature>
<protein>
    <submittedName>
        <fullName evidence="10">ABC transporter</fullName>
    </submittedName>
</protein>
<gene>
    <name evidence="10" type="ORF">AMSG_01294</name>
</gene>
<dbReference type="OMA" id="EPHCAIS"/>
<evidence type="ECO:0000256" key="2">
    <source>
        <dbReference type="ARBA" id="ARBA00022448"/>
    </source>
</evidence>
<evidence type="ECO:0000256" key="8">
    <source>
        <dbReference type="SAM" id="Phobius"/>
    </source>
</evidence>
<evidence type="ECO:0000256" key="4">
    <source>
        <dbReference type="ARBA" id="ARBA00022741"/>
    </source>
</evidence>
<feature type="transmembrane region" description="Helical" evidence="8">
    <location>
        <begin position="406"/>
        <end position="430"/>
    </location>
</feature>
<dbReference type="OrthoDB" id="66620at2759"/>
<reference evidence="10 11" key="1">
    <citation type="submission" date="2010-05" db="EMBL/GenBank/DDBJ databases">
        <title>The Genome Sequence of Thecamonas trahens ATCC 50062.</title>
        <authorList>
            <consortium name="The Broad Institute Genome Sequencing Platform"/>
            <person name="Russ C."/>
            <person name="Cuomo C."/>
            <person name="Shea T."/>
            <person name="Young S.K."/>
            <person name="Zeng Q."/>
            <person name="Koehrsen M."/>
            <person name="Haas B."/>
            <person name="Borodovsky M."/>
            <person name="Guigo R."/>
            <person name="Alvarado L."/>
            <person name="Berlin A."/>
            <person name="Bochicchio J."/>
            <person name="Borenstein D."/>
            <person name="Chapman S."/>
            <person name="Chen Z."/>
            <person name="Freedman E."/>
            <person name="Gellesch M."/>
            <person name="Goldberg J."/>
            <person name="Griggs A."/>
            <person name="Gujja S."/>
            <person name="Heilman E."/>
            <person name="Heiman D."/>
            <person name="Hepburn T."/>
            <person name="Howarth C."/>
            <person name="Jen D."/>
            <person name="Larson L."/>
            <person name="Mehta T."/>
            <person name="Park D."/>
            <person name="Pearson M."/>
            <person name="Roberts A."/>
            <person name="Saif S."/>
            <person name="Shenoy N."/>
            <person name="Sisk P."/>
            <person name="Stolte C."/>
            <person name="Sykes S."/>
            <person name="Thomson T."/>
            <person name="Walk T."/>
            <person name="White J."/>
            <person name="Yandava C."/>
            <person name="Burger G."/>
            <person name="Gray M.W."/>
            <person name="Holland P.W.H."/>
            <person name="King N."/>
            <person name="Lang F.B.F."/>
            <person name="Roger A.J."/>
            <person name="Ruiz-Trillo I."/>
            <person name="Lander E."/>
            <person name="Nusbaum C."/>
        </authorList>
    </citation>
    <scope>NUCLEOTIDE SEQUENCE [LARGE SCALE GENOMIC DNA]</scope>
    <source>
        <strain evidence="10 11">ATCC 50062</strain>
    </source>
</reference>
<dbReference type="EMBL" id="GL349437">
    <property type="protein sequence ID" value="KNC53584.1"/>
    <property type="molecule type" value="Genomic_DNA"/>
</dbReference>
<dbReference type="InterPro" id="IPR017871">
    <property type="entry name" value="ABC_transporter-like_CS"/>
</dbReference>
<dbReference type="Pfam" id="PF01061">
    <property type="entry name" value="ABC2_membrane"/>
    <property type="match status" value="1"/>
</dbReference>
<dbReference type="Gene3D" id="3.40.50.300">
    <property type="entry name" value="P-loop containing nucleotide triphosphate hydrolases"/>
    <property type="match status" value="1"/>
</dbReference>
<dbReference type="SMART" id="SM00382">
    <property type="entry name" value="AAA"/>
    <property type="match status" value="1"/>
</dbReference>
<dbReference type="GO" id="GO:0140359">
    <property type="term" value="F:ABC-type transporter activity"/>
    <property type="evidence" value="ECO:0007669"/>
    <property type="project" value="InterPro"/>
</dbReference>
<dbReference type="GO" id="GO:0005524">
    <property type="term" value="F:ATP binding"/>
    <property type="evidence" value="ECO:0007669"/>
    <property type="project" value="UniProtKB-KW"/>
</dbReference>